<feature type="compositionally biased region" description="Basic and acidic residues" evidence="1">
    <location>
        <begin position="234"/>
        <end position="250"/>
    </location>
</feature>
<evidence type="ECO:0000256" key="1">
    <source>
        <dbReference type="SAM" id="MobiDB-lite"/>
    </source>
</evidence>
<dbReference type="EMBL" id="BPLQ01015292">
    <property type="protein sequence ID" value="GIY87089.1"/>
    <property type="molecule type" value="Genomic_DNA"/>
</dbReference>
<proteinExistence type="predicted"/>
<evidence type="ECO:0000313" key="4">
    <source>
        <dbReference type="Proteomes" id="UP001054837"/>
    </source>
</evidence>
<feature type="region of interest" description="Disordered" evidence="1">
    <location>
        <begin position="234"/>
        <end position="260"/>
    </location>
</feature>
<evidence type="ECO:0000256" key="2">
    <source>
        <dbReference type="SAM" id="Phobius"/>
    </source>
</evidence>
<name>A0AAV4WZC3_9ARAC</name>
<accession>A0AAV4WZC3</accession>
<comment type="caution">
    <text evidence="3">The sequence shown here is derived from an EMBL/GenBank/DDBJ whole genome shotgun (WGS) entry which is preliminary data.</text>
</comment>
<keyword evidence="2" id="KW-0812">Transmembrane</keyword>
<organism evidence="3 4">
    <name type="scientific">Caerostris darwini</name>
    <dbReference type="NCBI Taxonomy" id="1538125"/>
    <lineage>
        <taxon>Eukaryota</taxon>
        <taxon>Metazoa</taxon>
        <taxon>Ecdysozoa</taxon>
        <taxon>Arthropoda</taxon>
        <taxon>Chelicerata</taxon>
        <taxon>Arachnida</taxon>
        <taxon>Araneae</taxon>
        <taxon>Araneomorphae</taxon>
        <taxon>Entelegynae</taxon>
        <taxon>Araneoidea</taxon>
        <taxon>Araneidae</taxon>
        <taxon>Caerostris</taxon>
    </lineage>
</organism>
<keyword evidence="2" id="KW-0472">Membrane</keyword>
<gene>
    <name evidence="3" type="ORF">CDAR_255931</name>
</gene>
<feature type="compositionally biased region" description="Polar residues" evidence="1">
    <location>
        <begin position="170"/>
        <end position="193"/>
    </location>
</feature>
<feature type="region of interest" description="Disordered" evidence="1">
    <location>
        <begin position="166"/>
        <end position="197"/>
    </location>
</feature>
<keyword evidence="4" id="KW-1185">Reference proteome</keyword>
<sequence>MHSTIISDNISSAKKSGIHARLAVPGIGSTTRSLILQLPDLLLVQLPDLLDLVKLKKKDSLEFHGQNVIAPKSFYEYIHNPPDSVYVFVAVCIIAIFVLGLLAYLLYLAWRIYHKKKKPSESDFQRMVDRDMKSNRDMTSDRDVKTIIDMTTDRDMTTNRDMTTEKDMKTSSGMTTDSAMKTSRDMTTGSVTKPNRDMKTDSVMKTIRDMTADVDLKTQLSDKFSSIEKALRDHFKKDSKSSEENHKKTGEQSGTELGNDMSLEEFIRLVTRMNENPSIHKVDTSYLKAHLLKSGSQKVDDVLIDT</sequence>
<evidence type="ECO:0000313" key="3">
    <source>
        <dbReference type="EMBL" id="GIY87089.1"/>
    </source>
</evidence>
<feature type="transmembrane region" description="Helical" evidence="2">
    <location>
        <begin position="85"/>
        <end position="110"/>
    </location>
</feature>
<dbReference type="AlphaFoldDB" id="A0AAV4WZC3"/>
<dbReference type="Proteomes" id="UP001054837">
    <property type="component" value="Unassembled WGS sequence"/>
</dbReference>
<protein>
    <submittedName>
        <fullName evidence="3">Uncharacterized protein</fullName>
    </submittedName>
</protein>
<keyword evidence="2" id="KW-1133">Transmembrane helix</keyword>
<reference evidence="3 4" key="1">
    <citation type="submission" date="2021-06" db="EMBL/GenBank/DDBJ databases">
        <title>Caerostris darwini draft genome.</title>
        <authorList>
            <person name="Kono N."/>
            <person name="Arakawa K."/>
        </authorList>
    </citation>
    <scope>NUCLEOTIDE SEQUENCE [LARGE SCALE GENOMIC DNA]</scope>
</reference>